<sequence length="69" mass="7325">MRSGDSTQHRSAEKSSSAPRPGAPSCNVRDTDLVNTVIEDIATGAVYIDDLGSRGSRNPGVERYTTAMV</sequence>
<evidence type="ECO:0000313" key="3">
    <source>
        <dbReference type="Proteomes" id="UP000030686"/>
    </source>
</evidence>
<accession>W6Q0X4</accession>
<reference evidence="2" key="1">
    <citation type="journal article" date="2014" name="Nat. Commun.">
        <title>Multiple recent horizontal transfers of a large genomic region in cheese making fungi.</title>
        <authorList>
            <person name="Cheeseman K."/>
            <person name="Ropars J."/>
            <person name="Renault P."/>
            <person name="Dupont J."/>
            <person name="Gouzy J."/>
            <person name="Branca A."/>
            <person name="Abraham A.L."/>
            <person name="Ceppi M."/>
            <person name="Conseiller E."/>
            <person name="Debuchy R."/>
            <person name="Malagnac F."/>
            <person name="Goarin A."/>
            <person name="Silar P."/>
            <person name="Lacoste S."/>
            <person name="Sallet E."/>
            <person name="Bensimon A."/>
            <person name="Giraud T."/>
            <person name="Brygoo Y."/>
        </authorList>
    </citation>
    <scope>NUCLEOTIDE SEQUENCE [LARGE SCALE GENOMIC DNA]</scope>
    <source>
        <strain evidence="2">FM164</strain>
    </source>
</reference>
<gene>
    <name evidence="2" type="ORF">PROQFM164_S02g000347</name>
</gene>
<evidence type="ECO:0000256" key="1">
    <source>
        <dbReference type="SAM" id="MobiDB-lite"/>
    </source>
</evidence>
<proteinExistence type="predicted"/>
<feature type="region of interest" description="Disordered" evidence="1">
    <location>
        <begin position="1"/>
        <end position="29"/>
    </location>
</feature>
<evidence type="ECO:0000313" key="2">
    <source>
        <dbReference type="EMBL" id="CDM30198.1"/>
    </source>
</evidence>
<organism evidence="2 3">
    <name type="scientific">Penicillium roqueforti (strain FM164)</name>
    <dbReference type="NCBI Taxonomy" id="1365484"/>
    <lineage>
        <taxon>Eukaryota</taxon>
        <taxon>Fungi</taxon>
        <taxon>Dikarya</taxon>
        <taxon>Ascomycota</taxon>
        <taxon>Pezizomycotina</taxon>
        <taxon>Eurotiomycetes</taxon>
        <taxon>Eurotiomycetidae</taxon>
        <taxon>Eurotiales</taxon>
        <taxon>Aspergillaceae</taxon>
        <taxon>Penicillium</taxon>
    </lineage>
</organism>
<dbReference type="EMBL" id="HG792016">
    <property type="protein sequence ID" value="CDM30198.1"/>
    <property type="molecule type" value="Genomic_DNA"/>
</dbReference>
<protein>
    <submittedName>
        <fullName evidence="2">Genomic scaffold, ProqFM164S02</fullName>
    </submittedName>
</protein>
<dbReference type="AlphaFoldDB" id="W6Q0X4"/>
<dbReference type="Proteomes" id="UP000030686">
    <property type="component" value="Unassembled WGS sequence"/>
</dbReference>
<name>W6Q0X4_PENRF</name>
<keyword evidence="3" id="KW-1185">Reference proteome</keyword>